<dbReference type="Proteomes" id="UP000506160">
    <property type="component" value="Unassembled WGS sequence"/>
</dbReference>
<sequence>MIIKKLILNNFRVFQGRHEITLMTNSHENKPIILFGGLNGSGKTSILLAVRLALYGKMAFKPLARQQEYVEWLSSMIYSNPTHTDNSTQASIELVFTYNQAGVESEFNIIRNWQSGSQDTLRLSRNGQPLTELSYEQSQGFLNGLIPSGVADLFFFDGEKIADLAEDETGLILPIAIRRLLGLDLIDKLHHDLIVFLKRHNVDNMDKQYQQQLTILEQEKHSDLTMAQQWCDEAALIKRDIDQLTIKINKQEHVLSTQGGAFALTKTQESEKAENLLREKESLEKMLRQEIDGLFPLALAPKILTQLLQQLTQESQVKQTLSFKKELDLFLAQLKVNTAQHPSSKQQMVYQAIEKQLIDYLNNKSSLTEILFDVSDTELGRYQHMITIESIKAQSRFQQTKARLSEVEVALENASLNIQRAPDEEQLLTIFAAIRELERSRQQQIELYKQRLEQARQALASAKHRALQMQKIHDHARTHFSLNNAVTYAQKLLPLLEQYSLALTTSRIKLLEKNFIAAYTRLNRKQHQYLSAKIDSKTFNIELTNQHGQLIHRHSLSAGEKQIYAIAILEALGKTSGRQLPIIIDTPLGRLDSEHRNKLINYYFPIVSHQVIILSTDTEIDQHDFRHDLHRYIAHSYQIVFDQQQHASHIKNGYL</sequence>
<dbReference type="InterPro" id="IPR027417">
    <property type="entry name" value="P-loop_NTPase"/>
</dbReference>
<dbReference type="Gene3D" id="3.40.50.300">
    <property type="entry name" value="P-loop containing nucleotide triphosphate hydrolases"/>
    <property type="match status" value="2"/>
</dbReference>
<dbReference type="PANTHER" id="PTHR32114:SF2">
    <property type="entry name" value="ABC TRANSPORTER ABCH.3"/>
    <property type="match status" value="1"/>
</dbReference>
<reference evidence="3 4" key="1">
    <citation type="journal article" date="2014" name="Appl. Environ. Microbiol.">
        <title>Genomic features of a bumble bee symbiont reflect its host environment.</title>
        <authorList>
            <person name="Martinson V.G."/>
            <person name="Magoc T."/>
            <person name="Koch H."/>
            <person name="Salzberg S.L."/>
            <person name="Moran N.A."/>
        </authorList>
    </citation>
    <scope>NUCLEOTIDE SEQUENCE [LARGE SCALE GENOMIC DNA]</scope>
    <source>
        <strain evidence="3 4">Bimp</strain>
    </source>
</reference>
<dbReference type="GO" id="GO:0016887">
    <property type="term" value="F:ATP hydrolysis activity"/>
    <property type="evidence" value="ECO:0007669"/>
    <property type="project" value="InterPro"/>
</dbReference>
<dbReference type="GO" id="GO:0006302">
    <property type="term" value="P:double-strand break repair"/>
    <property type="evidence" value="ECO:0007669"/>
    <property type="project" value="InterPro"/>
</dbReference>
<dbReference type="InterPro" id="IPR038729">
    <property type="entry name" value="Rad50/SbcC_AAA"/>
</dbReference>
<dbReference type="RefSeq" id="WP_024495414.1">
    <property type="nucleotide sequence ID" value="NZ_AWGA01000013.1"/>
</dbReference>
<keyword evidence="4" id="KW-1185">Reference proteome</keyword>
<feature type="coiled-coil region" evidence="1">
    <location>
        <begin position="397"/>
        <end position="472"/>
    </location>
</feature>
<dbReference type="InterPro" id="IPR017599">
    <property type="entry name" value="DNA_S_DndD"/>
</dbReference>
<gene>
    <name evidence="3" type="primary">dndD</name>
    <name evidence="3" type="ORF">O970_01470</name>
</gene>
<dbReference type="PANTHER" id="PTHR32114">
    <property type="entry name" value="ABC TRANSPORTER ABCH.3"/>
    <property type="match status" value="1"/>
</dbReference>
<keyword evidence="1" id="KW-0175">Coiled coil</keyword>
<proteinExistence type="predicted"/>
<dbReference type="SUPFAM" id="SSF52540">
    <property type="entry name" value="P-loop containing nucleoside triphosphate hydrolases"/>
    <property type="match status" value="1"/>
</dbReference>
<evidence type="ECO:0000313" key="4">
    <source>
        <dbReference type="Proteomes" id="UP000506160"/>
    </source>
</evidence>
<dbReference type="Pfam" id="PF13476">
    <property type="entry name" value="AAA_23"/>
    <property type="match status" value="1"/>
</dbReference>
<comment type="caution">
    <text evidence="3">The sequence shown here is derived from an EMBL/GenBank/DDBJ whole genome shotgun (WGS) entry which is preliminary data.</text>
</comment>
<evidence type="ECO:0000256" key="1">
    <source>
        <dbReference type="SAM" id="Coils"/>
    </source>
</evidence>
<evidence type="ECO:0000259" key="2">
    <source>
        <dbReference type="Pfam" id="PF13476"/>
    </source>
</evidence>
<evidence type="ECO:0000313" key="3">
    <source>
        <dbReference type="EMBL" id="TEA27924.1"/>
    </source>
</evidence>
<accession>A0AB94IEK6</accession>
<dbReference type="AlphaFoldDB" id="A0AB94IEK6"/>
<organism evidence="3 4">
    <name type="scientific">Candidatus Schmidhempelia bombi str. Bimp</name>
    <dbReference type="NCBI Taxonomy" id="1387197"/>
    <lineage>
        <taxon>Bacteria</taxon>
        <taxon>Pseudomonadati</taxon>
        <taxon>Pseudomonadota</taxon>
        <taxon>Gammaproteobacteria</taxon>
        <taxon>Orbales</taxon>
        <taxon>Orbaceae</taxon>
        <taxon>Candidatus Schmidhempelia</taxon>
    </lineage>
</organism>
<dbReference type="NCBIfam" id="TIGR03185">
    <property type="entry name" value="DNA_S_dndD"/>
    <property type="match status" value="1"/>
</dbReference>
<protein>
    <submittedName>
        <fullName evidence="3">DNA sulfur modification protein DndD</fullName>
    </submittedName>
</protein>
<feature type="coiled-coil region" evidence="1">
    <location>
        <begin position="266"/>
        <end position="293"/>
    </location>
</feature>
<feature type="domain" description="Rad50/SbcC-type AAA" evidence="2">
    <location>
        <begin position="5"/>
        <end position="314"/>
    </location>
</feature>
<dbReference type="EMBL" id="AWGA01000013">
    <property type="protein sequence ID" value="TEA27924.1"/>
    <property type="molecule type" value="Genomic_DNA"/>
</dbReference>
<name>A0AB94IEK6_9GAMM</name>